<gene>
    <name evidence="3" type="ORF">GOB87_00515</name>
</gene>
<proteinExistence type="predicted"/>
<reference evidence="3" key="1">
    <citation type="submission" date="2019-11" db="EMBL/GenBank/DDBJ databases">
        <title>Description of new Acetobacter species.</title>
        <authorList>
            <person name="Cleenwerck I."/>
            <person name="Sombolestani A.S."/>
        </authorList>
    </citation>
    <scope>NUCLEOTIDE SEQUENCE</scope>
    <source>
        <strain evidence="3">LMG 1626</strain>
    </source>
</reference>
<comment type="caution">
    <text evidence="3">The sequence shown here is derived from an EMBL/GenBank/DDBJ whole genome shotgun (WGS) entry which is preliminary data.</text>
</comment>
<sequence length="1125" mass="119645">MSGSGQDRDEHPASGIVVSPRPRRRWGRRVLLAAGAMVGVPLLAGGGVLLAMLAGPVDVTPLVHLFLPVTVEGGGHGQPPRGRLDVGHAQLRWNSLRDGLTSPVLLELTDVRILDAQNRVADSLASGAIALDALPLFRGGLSLTDLRVTGAQIALRRDAQGNIDLDLPGEASGKGGGFPPIGIKHLRRLVLAQTHMVLRDDVTGQVWTVDPVDADLTPVVVKRRHGLSGALTLGMTGAPADSATSVLPVSLHLSARGELSADQALHWHVTLDPVTPAGFVSLAPELKKVQAPIGLDADVILQAGKRAWYMMPREAVAHIALGTGEIRAAGSTLYPQNGQATLHMTLGEQTKAGWPAHLSLDSFAVQLRPPPQPVVVPVAQEGSVQSATTSFAASASTPSSNETPLPPPVLTATGAVDWRDLAVPGAMTGTLDTGLSDVPFDRVADYWPAKAAKGARRWVSRNITAGTIENVHVRLGIGPDRTGKSPDVVSVSGGLDGKGMDVHWLRPIAPIKGLDAHLEFVDLKTIRIDFAHGYQPTTRTLASVGTTGSGRLEVQPGSMIISDLDKKDQIGTIEIGLNGDLRDHFALLSEQRLHILSKHPLPFDHPRGYGAVHFTLSLPLIASVTTDQMTLNGHAHLTHVHLGNVALQRNVDGGTLDSDVTMHGMTFTGGGVFSHIPADVKGMIDFDRVAPGQAVDHIVTHLHLTPETVAAAGIPVQDHVSGRAELQVDYSVIKQAHDRLALDLNLKQAGIHIPLWSKAPGQPTTVHADLQLEGGNIVSASGIRAQGPDLDVNGEAHLRPGRVPELDVPAFRVGRSTGSATLFLPKRTWEPITVRIRANDLDLSPLVETNTAAEPAGKATTLHVPQAASGKVSGPPQRPWVIDLKADHIYYGRDKRIGGVDAYFDHNGVRIERMRFAMTEPSVAQVDIVPDGNRRKLVADIPDFGQLLDRMGVTDMMVGGHAVFHGHFDDQQPTAPFKGALKLSPFTIRHAPGALLVARSLSIYGWLNSRDHSEFEVQRFEMPVKFADGVLHIRDGRAGNGALGATLEGPVDLDKGTMQLSGTIVPAFAINEIPGEIPGVGHLLAPEKGGGLLAVKFALDGRIDKPAFSVEPLTIFLPGILRNMF</sequence>
<evidence type="ECO:0000313" key="3">
    <source>
        <dbReference type="EMBL" id="NHO52451.1"/>
    </source>
</evidence>
<organism evidence="3 4">
    <name type="scientific">Acetobacter estunensis</name>
    <dbReference type="NCBI Taxonomy" id="104097"/>
    <lineage>
        <taxon>Bacteria</taxon>
        <taxon>Pseudomonadati</taxon>
        <taxon>Pseudomonadota</taxon>
        <taxon>Alphaproteobacteria</taxon>
        <taxon>Acetobacterales</taxon>
        <taxon>Acetobacteraceae</taxon>
        <taxon>Acetobacter</taxon>
    </lineage>
</organism>
<evidence type="ECO:0008006" key="5">
    <source>
        <dbReference type="Google" id="ProtNLM"/>
    </source>
</evidence>
<keyword evidence="2" id="KW-0812">Transmembrane</keyword>
<accession>A0A967B573</accession>
<keyword evidence="2" id="KW-0472">Membrane</keyword>
<name>A0A967B573_9PROT</name>
<dbReference type="AlphaFoldDB" id="A0A967B573"/>
<evidence type="ECO:0000256" key="1">
    <source>
        <dbReference type="SAM" id="MobiDB-lite"/>
    </source>
</evidence>
<feature type="compositionally biased region" description="Low complexity" evidence="1">
    <location>
        <begin position="387"/>
        <end position="400"/>
    </location>
</feature>
<keyword evidence="2" id="KW-1133">Transmembrane helix</keyword>
<dbReference type="Proteomes" id="UP000597459">
    <property type="component" value="Unassembled WGS sequence"/>
</dbReference>
<dbReference type="EMBL" id="WOTH01000001">
    <property type="protein sequence ID" value="NHO52451.1"/>
    <property type="molecule type" value="Genomic_DNA"/>
</dbReference>
<evidence type="ECO:0000256" key="2">
    <source>
        <dbReference type="SAM" id="Phobius"/>
    </source>
</evidence>
<protein>
    <recommendedName>
        <fullName evidence="5">AsmA-like C-terminal domain-containing protein</fullName>
    </recommendedName>
</protein>
<keyword evidence="4" id="KW-1185">Reference proteome</keyword>
<evidence type="ECO:0000313" key="4">
    <source>
        <dbReference type="Proteomes" id="UP000597459"/>
    </source>
</evidence>
<feature type="transmembrane region" description="Helical" evidence="2">
    <location>
        <begin position="30"/>
        <end position="54"/>
    </location>
</feature>
<feature type="region of interest" description="Disordered" evidence="1">
    <location>
        <begin position="387"/>
        <end position="407"/>
    </location>
</feature>
<dbReference type="RefSeq" id="WP_166312589.1">
    <property type="nucleotide sequence ID" value="NZ_WOTH01000001.1"/>
</dbReference>